<accession>A0A383W4T8</accession>
<protein>
    <submittedName>
        <fullName evidence="1">Uncharacterized protein</fullName>
    </submittedName>
</protein>
<dbReference type="EMBL" id="FNXT01001096">
    <property type="protein sequence ID" value="SZX72034.1"/>
    <property type="molecule type" value="Genomic_DNA"/>
</dbReference>
<proteinExistence type="predicted"/>
<evidence type="ECO:0000313" key="2">
    <source>
        <dbReference type="Proteomes" id="UP000256970"/>
    </source>
</evidence>
<dbReference type="AlphaFoldDB" id="A0A383W4T8"/>
<dbReference type="Proteomes" id="UP000256970">
    <property type="component" value="Unassembled WGS sequence"/>
</dbReference>
<organism evidence="1 2">
    <name type="scientific">Tetradesmus obliquus</name>
    <name type="common">Green alga</name>
    <name type="synonym">Acutodesmus obliquus</name>
    <dbReference type="NCBI Taxonomy" id="3088"/>
    <lineage>
        <taxon>Eukaryota</taxon>
        <taxon>Viridiplantae</taxon>
        <taxon>Chlorophyta</taxon>
        <taxon>core chlorophytes</taxon>
        <taxon>Chlorophyceae</taxon>
        <taxon>CS clade</taxon>
        <taxon>Sphaeropleales</taxon>
        <taxon>Scenedesmaceae</taxon>
        <taxon>Tetradesmus</taxon>
    </lineage>
</organism>
<dbReference type="SUPFAM" id="SSF55166">
    <property type="entry name" value="Hedgehog/DD-peptidase"/>
    <property type="match status" value="1"/>
</dbReference>
<evidence type="ECO:0000313" key="1">
    <source>
        <dbReference type="EMBL" id="SZX72034.1"/>
    </source>
</evidence>
<reference evidence="1 2" key="1">
    <citation type="submission" date="2016-10" db="EMBL/GenBank/DDBJ databases">
        <authorList>
            <person name="Cai Z."/>
        </authorList>
    </citation>
    <scope>NUCLEOTIDE SEQUENCE [LARGE SCALE GENOMIC DNA]</scope>
</reference>
<dbReference type="InterPro" id="IPR009045">
    <property type="entry name" value="Zn_M74/Hedgehog-like"/>
</dbReference>
<name>A0A383W4T8_TETOB</name>
<sequence>MIIVDKVITTSLSITDIALADIDGDPLRFLSASPHPYFDCNTRVHGTLSVHGAVDDNLADLQLEVLQGSVVVAVGKPPAGLQASLFKPFGSAGLVAVTTKQLLFNILSNQFTAVDQVTDGRLRLRIRATTGKGAQVVADCGSVIKLVLFTGSNHFGSNRDPEFGGDAWAVPQVVKLAKAVGDSFQWNDFSNMNGGFFVDHKGHSEGLSIDGLFAGYTSRSAAVAQQMINQINSLPSMIRMVYVTLTSAHQGAIAGKTLDDGRRVTDVIIDTPGHSDHFHWEINAPAVATVSLPPATPCPICQGFNALGGACKIVPDGTEC</sequence>
<gene>
    <name evidence="1" type="ORF">BQ4739_LOCUS12129</name>
</gene>
<keyword evidence="2" id="KW-1185">Reference proteome</keyword>